<dbReference type="Pfam" id="PF18962">
    <property type="entry name" value="Por_Secre_tail"/>
    <property type="match status" value="1"/>
</dbReference>
<dbReference type="InterPro" id="IPR026444">
    <property type="entry name" value="Secre_tail"/>
</dbReference>
<dbReference type="Pfam" id="PF02494">
    <property type="entry name" value="HYR"/>
    <property type="match status" value="2"/>
</dbReference>
<dbReference type="Gene3D" id="2.60.40.1190">
    <property type="match status" value="1"/>
</dbReference>
<dbReference type="SUPFAM" id="SSF55545">
    <property type="entry name" value="beta-N-acetylhexosaminidase-like domain"/>
    <property type="match status" value="1"/>
</dbReference>
<feature type="domain" description="HYR" evidence="4">
    <location>
        <begin position="1157"/>
        <end position="1235"/>
    </location>
</feature>
<evidence type="ECO:0000313" key="6">
    <source>
        <dbReference type="Proteomes" id="UP000321204"/>
    </source>
</evidence>
<organism evidence="5 6">
    <name type="scientific">Flavisolibacter ginsenosidimutans</name>
    <dbReference type="NCBI Taxonomy" id="661481"/>
    <lineage>
        <taxon>Bacteria</taxon>
        <taxon>Pseudomonadati</taxon>
        <taxon>Bacteroidota</taxon>
        <taxon>Chitinophagia</taxon>
        <taxon>Chitinophagales</taxon>
        <taxon>Chitinophagaceae</taxon>
        <taxon>Flavisolibacter</taxon>
    </lineage>
</organism>
<dbReference type="OrthoDB" id="1099022at2"/>
<feature type="domain" description="HYR" evidence="4">
    <location>
        <begin position="1074"/>
        <end position="1156"/>
    </location>
</feature>
<accession>A0A5B8UI32</accession>
<dbReference type="PANTHER" id="PTHR24273">
    <property type="entry name" value="FI04643P-RELATED"/>
    <property type="match status" value="1"/>
</dbReference>
<evidence type="ECO:0000256" key="2">
    <source>
        <dbReference type="ARBA" id="ARBA00022801"/>
    </source>
</evidence>
<dbReference type="GO" id="GO:0004553">
    <property type="term" value="F:hydrolase activity, hydrolyzing O-glycosyl compounds"/>
    <property type="evidence" value="ECO:0007669"/>
    <property type="project" value="InterPro"/>
</dbReference>
<evidence type="ECO:0000256" key="1">
    <source>
        <dbReference type="ARBA" id="ARBA00022737"/>
    </source>
</evidence>
<evidence type="ECO:0000259" key="4">
    <source>
        <dbReference type="PROSITE" id="PS50825"/>
    </source>
</evidence>
<dbReference type="Pfam" id="PF06452">
    <property type="entry name" value="CBM9_1"/>
    <property type="match status" value="1"/>
</dbReference>
<gene>
    <name evidence="5" type="ORF">FSB75_10595</name>
</gene>
<feature type="signal peptide" evidence="3">
    <location>
        <begin position="1"/>
        <end position="27"/>
    </location>
</feature>
<dbReference type="Pfam" id="PF16126">
    <property type="entry name" value="DUF4838"/>
    <property type="match status" value="1"/>
</dbReference>
<evidence type="ECO:0000256" key="3">
    <source>
        <dbReference type="SAM" id="SignalP"/>
    </source>
</evidence>
<dbReference type="PROSITE" id="PS50825">
    <property type="entry name" value="HYR"/>
    <property type="match status" value="2"/>
</dbReference>
<dbReference type="EMBL" id="CP042433">
    <property type="protein sequence ID" value="QEC56321.1"/>
    <property type="molecule type" value="Genomic_DNA"/>
</dbReference>
<dbReference type="Gene3D" id="3.30.379.10">
    <property type="entry name" value="Chitobiase/beta-hexosaminidase domain 2-like"/>
    <property type="match status" value="1"/>
</dbReference>
<dbReference type="KEGG" id="fgg:FSB75_10595"/>
<dbReference type="SUPFAM" id="SSF49344">
    <property type="entry name" value="CBD9-like"/>
    <property type="match status" value="1"/>
</dbReference>
<feature type="chain" id="PRO_5022964723" evidence="3">
    <location>
        <begin position="28"/>
        <end position="1532"/>
    </location>
</feature>
<dbReference type="NCBIfam" id="TIGR04183">
    <property type="entry name" value="Por_Secre_tail"/>
    <property type="match status" value="1"/>
</dbReference>
<dbReference type="PANTHER" id="PTHR24273:SF32">
    <property type="entry name" value="HYALIN"/>
    <property type="match status" value="1"/>
</dbReference>
<keyword evidence="1" id="KW-0677">Repeat</keyword>
<proteinExistence type="predicted"/>
<dbReference type="InterPro" id="IPR003410">
    <property type="entry name" value="HYR_dom"/>
</dbReference>
<evidence type="ECO:0000313" key="5">
    <source>
        <dbReference type="EMBL" id="QEC56321.1"/>
    </source>
</evidence>
<dbReference type="InterPro" id="IPR010502">
    <property type="entry name" value="Carb-bd_dom_fam9"/>
</dbReference>
<keyword evidence="6" id="KW-1185">Reference proteome</keyword>
<keyword evidence="2" id="KW-0378">Hydrolase</keyword>
<protein>
    <submittedName>
        <fullName evidence="5">DUF4838 domain-containing protein</fullName>
    </submittedName>
</protein>
<dbReference type="RefSeq" id="WP_146786799.1">
    <property type="nucleotide sequence ID" value="NZ_CP042433.1"/>
</dbReference>
<keyword evidence="3" id="KW-0732">Signal</keyword>
<dbReference type="GO" id="GO:0016052">
    <property type="term" value="P:carbohydrate catabolic process"/>
    <property type="evidence" value="ECO:0007669"/>
    <property type="project" value="InterPro"/>
</dbReference>
<dbReference type="GO" id="GO:0030246">
    <property type="term" value="F:carbohydrate binding"/>
    <property type="evidence" value="ECO:0007669"/>
    <property type="project" value="InterPro"/>
</dbReference>
<reference evidence="5 6" key="1">
    <citation type="journal article" date="2015" name="Int. J. Syst. Evol. Microbiol.">
        <title>Flavisolibacter ginsenosidimutans sp. nov., with ginsenoside-converting activity isolated from soil used for cultivating ginseng.</title>
        <authorList>
            <person name="Zhao Y."/>
            <person name="Liu Q."/>
            <person name="Kang M.S."/>
            <person name="Jin F."/>
            <person name="Yu H."/>
            <person name="Im W.T."/>
        </authorList>
    </citation>
    <scope>NUCLEOTIDE SEQUENCE [LARGE SCALE GENOMIC DNA]</scope>
    <source>
        <strain evidence="5 6">Gsoil 636</strain>
    </source>
</reference>
<dbReference type="Proteomes" id="UP000321204">
    <property type="component" value="Chromosome"/>
</dbReference>
<dbReference type="InterPro" id="IPR032287">
    <property type="entry name" value="DUF4838"/>
</dbReference>
<dbReference type="InterPro" id="IPR029018">
    <property type="entry name" value="Hex-like_dom2"/>
</dbReference>
<name>A0A5B8UI32_9BACT</name>
<sequence>MRKIKPVLKRVILSSLFFLCLQIFCKADDLILASATSQATIIVGYNATAVERYASEEVQRTLGLMSGSNLNIADDRTAISGVRIVIGTPATNAEIAGMRDKLKLTGANDEQTAVLRDGNTVYLAGQTPRAALYAVYTFLEDVLGARWLWPGSTGEFIPKRDVVSVGELSIFETPRITMRSLSVTDVTNSTPETDAWEARNKMNIVAIPASSSPTSPMIVERLKKGFQTRIAGHNVVLPASTLNAHPEYVAQYNGSRAYTSAATAQLCWGNAGVQNEVANMIAKWWDQTPYIDIVHFYPADNQTYCQDSLCRALAPDVSTRWQKFSQIVMEKIDQTHPGRRYWTFAYQGYRPVPTTVASRFESVGYTQYDGSYRYLLSSGYSGNQNTMNEIDGWLSKGVKMGIRGYEYIMFKDPMYVPLVSWETDQMSWILNKGITGGYSSELPPYGYPKTAAPEETYWNCNRMNLYAAAKSMWSNIPADSIVKDWCATVYGPASAAMAAYYWDIEQLWRNAPGNITKYNNSPAAEVDNFLSPESFERLNGYFSQARTKLADITDTTAQAKIAAQIDLESKMLANWQAVYNFKKGRADRFKTAIVKTAQVDENTWQTAQKLPPFEEKLGKTADEQTVVSMAWTSTDLVLRIVCQDNNISQRKTLALTQDGNVRADDCVELFMQPNPNSPSYMHFAVNSKAVKYDAISNFGGTDFDVSWNPAWTATTSVSSTDWTINVKIPFASLGITASDSSQFKMAVKRSRAGRAENSGWPDASYFNPASFGLATLVSQIVQPIDKKIILYDNAISTSAPVSVEFQQRDWSVAAGVTGETQLREKLNDDAAVLLIKYTSTSTFLSTNFYQNEIKNFLEKGRVVIIAATRSMPVETWFPGVPAIRWSGNSQQSGNPRTSTYLLPGLWQTYPNNITAPLKKSFAPVSAYSVLSDGWQIRAKMRMIDGTDQPFLFSKRIGKGLLVVTSSAMGYSGGYEMFGNNYMANVVSLVENLRAEQVAFSPNITTSAVSVNNDEGTCSATITLDSPAIGNGFEAASITNDHPSTTYPVGTTTVTWTATDVHGYRDNATQTITVTDNEAPVINGLPSDTVLVNDKDVCGAVLSWEQPTANDNCGIQSFSGDHASGETFPIGTTTVIYTATDIHGNTITSSFDVTVNDVEAPVITCPSDIQLSACESTATWAVPTATDNCPGAVITQTGGPAAGSTFANGSSTKISYSARDASGNTSNCSFMVSRAPALTVSCAANNATLYFGMSGDQTATVKVMPVGGVAPYKIEIAMNRPLRCNVISSTGNETWTAGTETTSNTNTFCPGTGSNVDAPVSVANSIPVDGFYSVNAALMADAIFTATVADANGCTVVCSTTVHATDVRCFAGNNAKVEICHKTGNPINPCVQICVDESAVAEHLAHGDFLGKCTANCLPPVYTTQTSKFAESKGVVADGTTDVKKLSVKLAPNPTSNHFTLKMQSSSYEAVNVTVVDIAGRVIEKRTHLAPNTTIQLGEHYRSGVFIAEVVQGNEKVSLRMIKTGGAASSANE</sequence>